<comment type="caution">
    <text evidence="2">The sequence shown here is derived from an EMBL/GenBank/DDBJ whole genome shotgun (WGS) entry which is preliminary data.</text>
</comment>
<dbReference type="Proteomes" id="UP000632766">
    <property type="component" value="Unassembled WGS sequence"/>
</dbReference>
<dbReference type="InterPro" id="IPR011659">
    <property type="entry name" value="WD40"/>
</dbReference>
<sequence>MSLFGNYFIRKDRANAEEKLPTITNNPPGNRFPVWSPDGKRIAFVSGRDGNLEIYLMNADGSGQRNLTKNPLRDFYPTWSPNGKQIAFVSEYNSTINIYLMNADGSKRTLLTKDVIHNDSPSWSSNGQQIAFAGSRGFYVINANGSGLIPLQDNNLPLYPVWSPDGKRILLASSGCNLSEFEIYTVNADGTQKISLLKKSTKNSIYRLAWSPDGKQIIFVSKDCQNDSSQLYIMNANGSKLRRLLSINYFINPSWSPNSKQIALDFDSNIYVMNADGSKLTNLSKKSKPSKYYDEHPVWSPDGKKIAFESSTLESVDNIYVMKADGSGRTQLTK</sequence>
<dbReference type="Pfam" id="PF07676">
    <property type="entry name" value="PD40"/>
    <property type="match status" value="6"/>
</dbReference>
<reference evidence="2 3" key="1">
    <citation type="journal article" date="2021" name="Int. J. Syst. Evol. Microbiol.">
        <title>Amazonocrinis nigriterrae gen. nov., sp. nov., Atlanticothrix silvestris gen. nov., sp. nov. and Dendronalium phyllosphericum gen. nov., sp. nov., nostocacean cyanobacteria from Brazilian environments.</title>
        <authorList>
            <person name="Alvarenga D.O."/>
            <person name="Andreote A.P.D."/>
            <person name="Branco L.H.Z."/>
            <person name="Delbaje E."/>
            <person name="Cruz R.B."/>
            <person name="Varani A.M."/>
            <person name="Fiore M.F."/>
        </authorList>
    </citation>
    <scope>NUCLEOTIDE SEQUENCE [LARGE SCALE GENOMIC DNA]</scope>
    <source>
        <strain evidence="2 3">CENA67</strain>
    </source>
</reference>
<dbReference type="EMBL" id="JAECZC010000108">
    <property type="protein sequence ID" value="MBH8566957.1"/>
    <property type="molecule type" value="Genomic_DNA"/>
</dbReference>
<gene>
    <name evidence="2" type="ORF">I8748_33240</name>
</gene>
<organism evidence="2 3">
    <name type="scientific">Amazonocrinis nigriterrae CENA67</name>
    <dbReference type="NCBI Taxonomy" id="2794033"/>
    <lineage>
        <taxon>Bacteria</taxon>
        <taxon>Bacillati</taxon>
        <taxon>Cyanobacteriota</taxon>
        <taxon>Cyanophyceae</taxon>
        <taxon>Nostocales</taxon>
        <taxon>Nostocaceae</taxon>
        <taxon>Amazonocrinis</taxon>
        <taxon>Amazonocrinis nigriterrae</taxon>
    </lineage>
</organism>
<name>A0A8J7I0P3_9NOST</name>
<proteinExistence type="inferred from homology"/>
<dbReference type="Gene3D" id="2.120.10.30">
    <property type="entry name" value="TolB, C-terminal domain"/>
    <property type="match status" value="2"/>
</dbReference>
<dbReference type="SUPFAM" id="SSF82171">
    <property type="entry name" value="DPP6 N-terminal domain-like"/>
    <property type="match status" value="2"/>
</dbReference>
<comment type="similarity">
    <text evidence="1">Belongs to the TolB family.</text>
</comment>
<accession>A0A8J7I0P3</accession>
<keyword evidence="3" id="KW-1185">Reference proteome</keyword>
<dbReference type="PANTHER" id="PTHR36842">
    <property type="entry name" value="PROTEIN TOLB HOMOLOG"/>
    <property type="match status" value="1"/>
</dbReference>
<evidence type="ECO:0000256" key="1">
    <source>
        <dbReference type="ARBA" id="ARBA00009820"/>
    </source>
</evidence>
<protein>
    <submittedName>
        <fullName evidence="2">PD40 domain-containing protein</fullName>
    </submittedName>
</protein>
<dbReference type="RefSeq" id="WP_214662862.1">
    <property type="nucleotide sequence ID" value="NZ_JAECZC010000108.1"/>
</dbReference>
<dbReference type="InterPro" id="IPR011042">
    <property type="entry name" value="6-blade_b-propeller_TolB-like"/>
</dbReference>
<evidence type="ECO:0000313" key="3">
    <source>
        <dbReference type="Proteomes" id="UP000632766"/>
    </source>
</evidence>
<evidence type="ECO:0000313" key="2">
    <source>
        <dbReference type="EMBL" id="MBH8566957.1"/>
    </source>
</evidence>
<dbReference type="PANTHER" id="PTHR36842:SF1">
    <property type="entry name" value="PROTEIN TOLB"/>
    <property type="match status" value="1"/>
</dbReference>
<dbReference type="AlphaFoldDB" id="A0A8J7I0P3"/>